<gene>
    <name evidence="1" type="ORF">SDC9_18965</name>
</gene>
<dbReference type="GO" id="GO:0006689">
    <property type="term" value="P:ganglioside catabolic process"/>
    <property type="evidence" value="ECO:0007669"/>
    <property type="project" value="TreeGrafter"/>
</dbReference>
<accession>A0A644U3L0</accession>
<evidence type="ECO:0000313" key="1">
    <source>
        <dbReference type="EMBL" id="MPL73172.1"/>
    </source>
</evidence>
<dbReference type="PANTHER" id="PTHR10628">
    <property type="entry name" value="SIALIDASE"/>
    <property type="match status" value="1"/>
</dbReference>
<dbReference type="InterPro" id="IPR029058">
    <property type="entry name" value="AB_hydrolase_fold"/>
</dbReference>
<sequence length="432" mass="49507">MRTQVDTGGFVSLGGGIFASTTRSFSQYEIFISQLWETDKLYMIIFTCIETIKSMKQFWLTLLLAIITVAPDLYSQESLADKDRAWRHIEPCFTPPARFRDSVGDYRSALRFYNGDTVANPTEWESRRNEILAKWNAILGEWPPLIENNNLQIISKVLREDFIQYTVRFRWTPNEYTTGYLLVPVGEGKKPAVITVFYEPETAIGLSDKPNRDFAYQLAKRGFITLSIGTKEASEAKTYALFYPELNHATIQPLSMLAYAAANAWNALSRFPDVDSTRIGIVGHSFGGKWAMFASCLFDKFACAAWSDPGIVFDETRESVNYWEPYYLGYHPQPWRPRGVISKDNPAKGLYPELRKKGFDLHELHALMAPRPFLVSGGSEDPVERWIPLNRTIEVYRLLGYENRVGMSNRPDHSPTTASNEIIYSFFEYYLK</sequence>
<protein>
    <recommendedName>
        <fullName evidence="2">Peptidase S9 prolyl oligopeptidase catalytic domain-containing protein</fullName>
    </recommendedName>
</protein>
<dbReference type="GO" id="GO:0004308">
    <property type="term" value="F:exo-alpha-sialidase activity"/>
    <property type="evidence" value="ECO:0007669"/>
    <property type="project" value="InterPro"/>
</dbReference>
<dbReference type="Gene3D" id="3.40.50.1820">
    <property type="entry name" value="alpha/beta hydrolase"/>
    <property type="match status" value="1"/>
</dbReference>
<dbReference type="EMBL" id="VSSQ01000071">
    <property type="protein sequence ID" value="MPL73172.1"/>
    <property type="molecule type" value="Genomic_DNA"/>
</dbReference>
<dbReference type="InterPro" id="IPR026856">
    <property type="entry name" value="Sialidase_fam"/>
</dbReference>
<dbReference type="PANTHER" id="PTHR10628:SF26">
    <property type="entry name" value="SIALIDASE-RELATED"/>
    <property type="match status" value="1"/>
</dbReference>
<dbReference type="GO" id="GO:0009313">
    <property type="term" value="P:oligosaccharide catabolic process"/>
    <property type="evidence" value="ECO:0007669"/>
    <property type="project" value="TreeGrafter"/>
</dbReference>
<comment type="caution">
    <text evidence="1">The sequence shown here is derived from an EMBL/GenBank/DDBJ whole genome shotgun (WGS) entry which is preliminary data.</text>
</comment>
<dbReference type="AlphaFoldDB" id="A0A644U3L0"/>
<dbReference type="GO" id="GO:0005737">
    <property type="term" value="C:cytoplasm"/>
    <property type="evidence" value="ECO:0007669"/>
    <property type="project" value="TreeGrafter"/>
</dbReference>
<proteinExistence type="predicted"/>
<dbReference type="GO" id="GO:0016020">
    <property type="term" value="C:membrane"/>
    <property type="evidence" value="ECO:0007669"/>
    <property type="project" value="TreeGrafter"/>
</dbReference>
<dbReference type="SUPFAM" id="SSF53474">
    <property type="entry name" value="alpha/beta-Hydrolases"/>
    <property type="match status" value="1"/>
</dbReference>
<evidence type="ECO:0008006" key="2">
    <source>
        <dbReference type="Google" id="ProtNLM"/>
    </source>
</evidence>
<name>A0A644U3L0_9ZZZZ</name>
<reference evidence="1" key="1">
    <citation type="submission" date="2019-08" db="EMBL/GenBank/DDBJ databases">
        <authorList>
            <person name="Kucharzyk K."/>
            <person name="Murdoch R.W."/>
            <person name="Higgins S."/>
            <person name="Loffler F."/>
        </authorList>
    </citation>
    <scope>NUCLEOTIDE SEQUENCE</scope>
</reference>
<organism evidence="1">
    <name type="scientific">bioreactor metagenome</name>
    <dbReference type="NCBI Taxonomy" id="1076179"/>
    <lineage>
        <taxon>unclassified sequences</taxon>
        <taxon>metagenomes</taxon>
        <taxon>ecological metagenomes</taxon>
    </lineage>
</organism>